<feature type="domain" description="BD-FAE-like" evidence="3">
    <location>
        <begin position="35"/>
        <end position="122"/>
    </location>
</feature>
<reference evidence="4 5" key="1">
    <citation type="submission" date="2019-03" db="EMBL/GenBank/DDBJ databases">
        <title>Sequencing the genomes of 1000 actinobacteria strains.</title>
        <authorList>
            <person name="Klenk H.-P."/>
        </authorList>
    </citation>
    <scope>NUCLEOTIDE SEQUENCE [LARGE SCALE GENOMIC DNA]</scope>
    <source>
        <strain evidence="4 5">DSM 44969</strain>
    </source>
</reference>
<gene>
    <name evidence="4" type="ORF">EV378_3761</name>
</gene>
<evidence type="ECO:0000259" key="3">
    <source>
        <dbReference type="Pfam" id="PF20434"/>
    </source>
</evidence>
<dbReference type="SUPFAM" id="SSF53474">
    <property type="entry name" value="alpha/beta-Hydrolases"/>
    <property type="match status" value="1"/>
</dbReference>
<dbReference type="AlphaFoldDB" id="A0A4R1I5I3"/>
<evidence type="ECO:0000313" key="5">
    <source>
        <dbReference type="Proteomes" id="UP000295560"/>
    </source>
</evidence>
<keyword evidence="1" id="KW-0378">Hydrolase</keyword>
<dbReference type="InterPro" id="IPR050300">
    <property type="entry name" value="GDXG_lipolytic_enzyme"/>
</dbReference>
<dbReference type="PANTHER" id="PTHR48081:SF33">
    <property type="entry name" value="KYNURENINE FORMAMIDASE"/>
    <property type="match status" value="1"/>
</dbReference>
<dbReference type="InterPro" id="IPR049492">
    <property type="entry name" value="BD-FAE-like_dom"/>
</dbReference>
<protein>
    <submittedName>
        <fullName evidence="4">Acetyl esterase/lipase</fullName>
    </submittedName>
</protein>
<keyword evidence="5" id="KW-1185">Reference proteome</keyword>
<sequence length="233" mass="24256">MSVLSRPAPEPDRRESYGSDPDQVMDMWPGGEPGRPTVVIVHGGFWRPAFDRVHARPMATALHEAGWPVISLEYRRIPGDPEASVADVDAGIRAAGGHGDGVVTVGHSAGGHLVLLQAATHPESVRGTVALAPVADLALGERRDLGGGAVAAYLGGPASGSEHLDPARLPAPDGPVAIVHGDRDDRVPLEISESYVLARPGPRLVAVPGADHFAVIDPLSGAWPAVVEQIRSI</sequence>
<dbReference type="GO" id="GO:0016787">
    <property type="term" value="F:hydrolase activity"/>
    <property type="evidence" value="ECO:0007669"/>
    <property type="project" value="UniProtKB-KW"/>
</dbReference>
<accession>A0A4R1I5I3</accession>
<feature type="region of interest" description="Disordered" evidence="2">
    <location>
        <begin position="1"/>
        <end position="30"/>
    </location>
</feature>
<dbReference type="Pfam" id="PF20434">
    <property type="entry name" value="BD-FAE"/>
    <property type="match status" value="1"/>
</dbReference>
<evidence type="ECO:0000256" key="2">
    <source>
        <dbReference type="SAM" id="MobiDB-lite"/>
    </source>
</evidence>
<dbReference type="PANTHER" id="PTHR48081">
    <property type="entry name" value="AB HYDROLASE SUPERFAMILY PROTEIN C4A8.06C"/>
    <property type="match status" value="1"/>
</dbReference>
<name>A0A4R1I5I3_PSEEN</name>
<dbReference type="RefSeq" id="WP_243653543.1">
    <property type="nucleotide sequence ID" value="NZ_SMFZ01000001.1"/>
</dbReference>
<dbReference type="EMBL" id="SMFZ01000001">
    <property type="protein sequence ID" value="TCK27879.1"/>
    <property type="molecule type" value="Genomic_DNA"/>
</dbReference>
<evidence type="ECO:0000313" key="4">
    <source>
        <dbReference type="EMBL" id="TCK27879.1"/>
    </source>
</evidence>
<organism evidence="4 5">
    <name type="scientific">Pseudonocardia endophytica</name>
    <dbReference type="NCBI Taxonomy" id="401976"/>
    <lineage>
        <taxon>Bacteria</taxon>
        <taxon>Bacillati</taxon>
        <taxon>Actinomycetota</taxon>
        <taxon>Actinomycetes</taxon>
        <taxon>Pseudonocardiales</taxon>
        <taxon>Pseudonocardiaceae</taxon>
        <taxon>Pseudonocardia</taxon>
    </lineage>
</organism>
<proteinExistence type="predicted"/>
<comment type="caution">
    <text evidence="4">The sequence shown here is derived from an EMBL/GenBank/DDBJ whole genome shotgun (WGS) entry which is preliminary data.</text>
</comment>
<dbReference type="Proteomes" id="UP000295560">
    <property type="component" value="Unassembled WGS sequence"/>
</dbReference>
<dbReference type="Gene3D" id="3.40.50.1820">
    <property type="entry name" value="alpha/beta hydrolase"/>
    <property type="match status" value="1"/>
</dbReference>
<dbReference type="InterPro" id="IPR029058">
    <property type="entry name" value="AB_hydrolase_fold"/>
</dbReference>
<evidence type="ECO:0000256" key="1">
    <source>
        <dbReference type="ARBA" id="ARBA00022801"/>
    </source>
</evidence>